<evidence type="ECO:0000313" key="19">
    <source>
        <dbReference type="Proteomes" id="UP000005104"/>
    </source>
</evidence>
<evidence type="ECO:0000256" key="5">
    <source>
        <dbReference type="ARBA" id="ARBA00022645"/>
    </source>
</evidence>
<keyword evidence="16" id="KW-0812">Transmembrane</keyword>
<evidence type="ECO:0000256" key="7">
    <source>
        <dbReference type="ARBA" id="ARBA00022729"/>
    </source>
</evidence>
<evidence type="ECO:0000256" key="11">
    <source>
        <dbReference type="ARBA" id="ARBA00023316"/>
    </source>
</evidence>
<protein>
    <recommendedName>
        <fullName evidence="4">serine-type D-Ala-D-Ala carboxypeptidase</fullName>
        <ecNumber evidence="4">3.4.16.4</ecNumber>
    </recommendedName>
</protein>
<dbReference type="SMART" id="SM00936">
    <property type="entry name" value="PBP5_C"/>
    <property type="match status" value="1"/>
</dbReference>
<evidence type="ECO:0000256" key="6">
    <source>
        <dbReference type="ARBA" id="ARBA00022670"/>
    </source>
</evidence>
<dbReference type="InterPro" id="IPR012907">
    <property type="entry name" value="Peptidase_S11_C"/>
</dbReference>
<evidence type="ECO:0000313" key="18">
    <source>
        <dbReference type="EMBL" id="EHQ89940.1"/>
    </source>
</evidence>
<dbReference type="RefSeq" id="WP_007784100.1">
    <property type="nucleotide sequence ID" value="NZ_CM001441.1"/>
</dbReference>
<evidence type="ECO:0000256" key="9">
    <source>
        <dbReference type="ARBA" id="ARBA00022960"/>
    </source>
</evidence>
<feature type="active site" evidence="13">
    <location>
        <position position="117"/>
    </location>
</feature>
<accession>H5Y4B2</accession>
<dbReference type="InterPro" id="IPR018044">
    <property type="entry name" value="Peptidase_S11"/>
</dbReference>
<evidence type="ECO:0000256" key="12">
    <source>
        <dbReference type="ARBA" id="ARBA00034000"/>
    </source>
</evidence>
<feature type="active site" description="Acyl-ester intermediate" evidence="13">
    <location>
        <position position="59"/>
    </location>
</feature>
<name>H5Y4B2_9FIRM</name>
<keyword evidence="8" id="KW-0378">Hydrolase</keyword>
<keyword evidence="16" id="KW-1133">Transmembrane helix</keyword>
<keyword evidence="7" id="KW-0732">Signal</keyword>
<keyword evidence="10" id="KW-0573">Peptidoglycan synthesis</keyword>
<evidence type="ECO:0000256" key="16">
    <source>
        <dbReference type="SAM" id="Phobius"/>
    </source>
</evidence>
<gene>
    <name evidence="18" type="ORF">DesyoDRAFT_2892</name>
</gene>
<dbReference type="GO" id="GO:0006508">
    <property type="term" value="P:proteolysis"/>
    <property type="evidence" value="ECO:0007669"/>
    <property type="project" value="UniProtKB-KW"/>
</dbReference>
<keyword evidence="16" id="KW-0472">Membrane</keyword>
<keyword evidence="19" id="KW-1185">Reference proteome</keyword>
<dbReference type="InterPro" id="IPR015956">
    <property type="entry name" value="Peniciliin-bd_prot_C_sf"/>
</dbReference>
<dbReference type="GO" id="GO:0071555">
    <property type="term" value="P:cell wall organization"/>
    <property type="evidence" value="ECO:0007669"/>
    <property type="project" value="UniProtKB-KW"/>
</dbReference>
<comment type="catalytic activity">
    <reaction evidence="12">
        <text>Preferential cleavage: (Ac)2-L-Lys-D-Ala-|-D-Ala. Also transpeptidation of peptidyl-alanyl moieties that are N-acyl substituents of D-alanine.</text>
        <dbReference type="EC" id="3.4.16.4"/>
    </reaction>
</comment>
<evidence type="ECO:0000256" key="13">
    <source>
        <dbReference type="PIRSR" id="PIRSR618044-1"/>
    </source>
</evidence>
<evidence type="ECO:0000256" key="10">
    <source>
        <dbReference type="ARBA" id="ARBA00022984"/>
    </source>
</evidence>
<comment type="similarity">
    <text evidence="3 15">Belongs to the peptidase S11 family.</text>
</comment>
<dbReference type="Pfam" id="PF07943">
    <property type="entry name" value="PBP5_C"/>
    <property type="match status" value="1"/>
</dbReference>
<keyword evidence="6" id="KW-0645">Protease</keyword>
<dbReference type="Pfam" id="PF00768">
    <property type="entry name" value="Peptidase_S11"/>
    <property type="match status" value="1"/>
</dbReference>
<dbReference type="InterPro" id="IPR012338">
    <property type="entry name" value="Beta-lactam/transpept-like"/>
</dbReference>
<evidence type="ECO:0000256" key="14">
    <source>
        <dbReference type="PIRSR" id="PIRSR618044-2"/>
    </source>
</evidence>
<feature type="domain" description="Peptidase S11 D-Ala-D-Ala carboxypeptidase A C-terminal" evidence="17">
    <location>
        <begin position="274"/>
        <end position="362"/>
    </location>
</feature>
<dbReference type="STRING" id="768710.DesyoDRAFT_2892"/>
<evidence type="ECO:0000256" key="15">
    <source>
        <dbReference type="RuleBase" id="RU004016"/>
    </source>
</evidence>
<keyword evidence="11" id="KW-0961">Cell wall biogenesis/degradation</keyword>
<feature type="transmembrane region" description="Helical" evidence="16">
    <location>
        <begin position="374"/>
        <end position="394"/>
    </location>
</feature>
<dbReference type="GO" id="GO:0008360">
    <property type="term" value="P:regulation of cell shape"/>
    <property type="evidence" value="ECO:0007669"/>
    <property type="project" value="UniProtKB-KW"/>
</dbReference>
<dbReference type="PRINTS" id="PR00725">
    <property type="entry name" value="DADACBPTASE1"/>
</dbReference>
<reference evidence="18 19" key="1">
    <citation type="submission" date="2011-11" db="EMBL/GenBank/DDBJ databases">
        <title>The Noncontiguous Finished genome of Desulfosporosinus youngiae DSM 17734.</title>
        <authorList>
            <consortium name="US DOE Joint Genome Institute (JGI-PGF)"/>
            <person name="Lucas S."/>
            <person name="Han J."/>
            <person name="Lapidus A."/>
            <person name="Cheng J.-F."/>
            <person name="Goodwin L."/>
            <person name="Pitluck S."/>
            <person name="Peters L."/>
            <person name="Ovchinnikova G."/>
            <person name="Lu M."/>
            <person name="Land M.L."/>
            <person name="Hauser L."/>
            <person name="Pester M."/>
            <person name="Spring S."/>
            <person name="Ollivier B."/>
            <person name="Rattei T."/>
            <person name="Klenk H.-P."/>
            <person name="Wagner M."/>
            <person name="Loy A."/>
            <person name="Woyke T.J."/>
        </authorList>
    </citation>
    <scope>NUCLEOTIDE SEQUENCE [LARGE SCALE GENOMIC DNA]</scope>
    <source>
        <strain evidence="18 19">DSM 17734</strain>
    </source>
</reference>
<dbReference type="UniPathway" id="UPA00219"/>
<dbReference type="EMBL" id="CM001441">
    <property type="protein sequence ID" value="EHQ89940.1"/>
    <property type="molecule type" value="Genomic_DNA"/>
</dbReference>
<dbReference type="Proteomes" id="UP000005104">
    <property type="component" value="Chromosome"/>
</dbReference>
<comment type="function">
    <text evidence="1">Removes C-terminal D-alanyl residues from sugar-peptide cell wall precursors.</text>
</comment>
<dbReference type="MEROPS" id="S11.004"/>
<evidence type="ECO:0000256" key="2">
    <source>
        <dbReference type="ARBA" id="ARBA00004752"/>
    </source>
</evidence>
<evidence type="ECO:0000256" key="3">
    <source>
        <dbReference type="ARBA" id="ARBA00007164"/>
    </source>
</evidence>
<dbReference type="InterPro" id="IPR001967">
    <property type="entry name" value="Peptidase_S11_N"/>
</dbReference>
<dbReference type="OrthoDB" id="9791132at2"/>
<dbReference type="PANTHER" id="PTHR21581:SF6">
    <property type="entry name" value="TRAFFICKING PROTEIN PARTICLE COMPLEX SUBUNIT 12"/>
    <property type="match status" value="1"/>
</dbReference>
<dbReference type="PANTHER" id="PTHR21581">
    <property type="entry name" value="D-ALANYL-D-ALANINE CARBOXYPEPTIDASE"/>
    <property type="match status" value="1"/>
</dbReference>
<evidence type="ECO:0000256" key="4">
    <source>
        <dbReference type="ARBA" id="ARBA00012448"/>
    </source>
</evidence>
<comment type="pathway">
    <text evidence="2">Cell wall biogenesis; peptidoglycan biosynthesis.</text>
</comment>
<sequence>MKLIITVFIMLYSLVSVTPPVYAEEPPPVIRGEGAYLIDVMSGQALFMKNPNTQLAPASTTKIMTALLAIEKGNFSDIVTVSSTMLNNKLVYGTAIYLEPGEKIGFEDLIYATLLNSANDAAVTLAEHIGGGDIPSFVEMMNQKALDIGATQTHFVNPSGLTEEGHVTTAHDLALIARAAYRNPMFAEYVRTKTHPISRSKENVPILMVNQNELLWKDPSINGIKLGYTQAAQNCFVASASKDGRQLIGVILKSPGKEIWTDMQAMFNYGFSQYKSTVFKSRGSVISSIIVNNEPVDLILDDPIYMTQKLNEPQASLNLRVTQDTNPLTSVEKGQVVGHVEILEGETLLNTLPLKTSRGVEEKSGIDSVGSSHLAWIIGSILTISFIALMVNSYQRRRRTRYWRRQVRRSTRRRNLSGNFDSHESRLK</sequence>
<organism evidence="18 19">
    <name type="scientific">Desulfosporosinus youngiae DSM 17734</name>
    <dbReference type="NCBI Taxonomy" id="768710"/>
    <lineage>
        <taxon>Bacteria</taxon>
        <taxon>Bacillati</taxon>
        <taxon>Bacillota</taxon>
        <taxon>Clostridia</taxon>
        <taxon>Eubacteriales</taxon>
        <taxon>Desulfitobacteriaceae</taxon>
        <taxon>Desulfosporosinus</taxon>
    </lineage>
</organism>
<dbReference type="Gene3D" id="3.40.710.10">
    <property type="entry name" value="DD-peptidase/beta-lactamase superfamily"/>
    <property type="match status" value="1"/>
</dbReference>
<evidence type="ECO:0000256" key="8">
    <source>
        <dbReference type="ARBA" id="ARBA00022801"/>
    </source>
</evidence>
<evidence type="ECO:0000256" key="1">
    <source>
        <dbReference type="ARBA" id="ARBA00003217"/>
    </source>
</evidence>
<dbReference type="GO" id="GO:0009002">
    <property type="term" value="F:serine-type D-Ala-D-Ala carboxypeptidase activity"/>
    <property type="evidence" value="ECO:0007669"/>
    <property type="project" value="UniProtKB-EC"/>
</dbReference>
<dbReference type="GO" id="GO:0009252">
    <property type="term" value="P:peptidoglycan biosynthetic process"/>
    <property type="evidence" value="ECO:0007669"/>
    <property type="project" value="UniProtKB-UniPathway"/>
</dbReference>
<dbReference type="eggNOG" id="COG1686">
    <property type="taxonomic scope" value="Bacteria"/>
</dbReference>
<dbReference type="EC" id="3.4.16.4" evidence="4"/>
<dbReference type="AlphaFoldDB" id="H5Y4B2"/>
<dbReference type="SUPFAM" id="SSF69189">
    <property type="entry name" value="Penicillin-binding protein associated domain"/>
    <property type="match status" value="1"/>
</dbReference>
<feature type="active site" description="Proton acceptor" evidence="13">
    <location>
        <position position="62"/>
    </location>
</feature>
<dbReference type="HOGENOM" id="CLU_027070_7_3_9"/>
<evidence type="ECO:0000259" key="17">
    <source>
        <dbReference type="SMART" id="SM00936"/>
    </source>
</evidence>
<proteinExistence type="inferred from homology"/>
<keyword evidence="9" id="KW-0133">Cell shape</keyword>
<feature type="binding site" evidence="14">
    <location>
        <position position="225"/>
    </location>
    <ligand>
        <name>substrate</name>
    </ligand>
</feature>
<keyword evidence="5 18" id="KW-0121">Carboxypeptidase</keyword>
<dbReference type="SUPFAM" id="SSF56601">
    <property type="entry name" value="beta-lactamase/transpeptidase-like"/>
    <property type="match status" value="1"/>
</dbReference>